<dbReference type="AlphaFoldDB" id="A0A9D4BDW2"/>
<comment type="subcellular location">
    <subcellularLocation>
        <location evidence="1">Membrane</location>
        <topology evidence="1">Lipid-anchor</topology>
        <topology evidence="1">GPI-anchor</topology>
    </subcellularLocation>
</comment>
<dbReference type="GO" id="GO:0070573">
    <property type="term" value="F:metallodipeptidase activity"/>
    <property type="evidence" value="ECO:0007669"/>
    <property type="project" value="InterPro"/>
</dbReference>
<keyword evidence="1" id="KW-0482">Metalloprotease</keyword>
<reference evidence="2" key="2">
    <citation type="submission" date="2020-11" db="EMBL/GenBank/DDBJ databases">
        <authorList>
            <person name="McCartney M.A."/>
            <person name="Auch B."/>
            <person name="Kono T."/>
            <person name="Mallez S."/>
            <person name="Becker A."/>
            <person name="Gohl D.M."/>
            <person name="Silverstein K.A.T."/>
            <person name="Koren S."/>
            <person name="Bechman K.B."/>
            <person name="Herman A."/>
            <person name="Abrahante J.E."/>
            <person name="Garbe J."/>
        </authorList>
    </citation>
    <scope>NUCLEOTIDE SEQUENCE</scope>
    <source>
        <strain evidence="2">Duluth1</strain>
        <tissue evidence="2">Whole animal</tissue>
    </source>
</reference>
<dbReference type="EC" id="3.4.13.19" evidence="1"/>
<comment type="subunit">
    <text evidence="1">Homodimer; disulfide-linked.</text>
</comment>
<protein>
    <recommendedName>
        <fullName evidence="1">Dipeptidase</fullName>
        <ecNumber evidence="1">3.4.13.19</ecNumber>
    </recommendedName>
</protein>
<keyword evidence="3" id="KW-1185">Reference proteome</keyword>
<dbReference type="Pfam" id="PF01244">
    <property type="entry name" value="Peptidase_M19"/>
    <property type="match status" value="1"/>
</dbReference>
<dbReference type="EMBL" id="JAIWYP010000033">
    <property type="protein sequence ID" value="KAH3691622.1"/>
    <property type="molecule type" value="Genomic_DNA"/>
</dbReference>
<dbReference type="GO" id="GO:0098552">
    <property type="term" value="C:side of membrane"/>
    <property type="evidence" value="ECO:0007669"/>
    <property type="project" value="UniProtKB-KW"/>
</dbReference>
<proteinExistence type="inferred from homology"/>
<keyword evidence="1" id="KW-0224">Dipeptidase</keyword>
<dbReference type="PROSITE" id="PS51365">
    <property type="entry name" value="RENAL_DIPEPTIDASE_2"/>
    <property type="match status" value="1"/>
</dbReference>
<evidence type="ECO:0000256" key="1">
    <source>
        <dbReference type="RuleBase" id="RU341113"/>
    </source>
</evidence>
<keyword evidence="1" id="KW-0645">Protease</keyword>
<keyword evidence="1" id="KW-0472">Membrane</keyword>
<keyword evidence="1" id="KW-0479">Metal-binding</keyword>
<dbReference type="GO" id="GO:0046872">
    <property type="term" value="F:metal ion binding"/>
    <property type="evidence" value="ECO:0007669"/>
    <property type="project" value="UniProtKB-UniRule"/>
</dbReference>
<dbReference type="Proteomes" id="UP000828390">
    <property type="component" value="Unassembled WGS sequence"/>
</dbReference>
<dbReference type="SUPFAM" id="SSF51556">
    <property type="entry name" value="Metallo-dependent hydrolases"/>
    <property type="match status" value="1"/>
</dbReference>
<comment type="cofactor">
    <cofactor evidence="1">
        <name>Zn(2+)</name>
        <dbReference type="ChEBI" id="CHEBI:29105"/>
    </cofactor>
</comment>
<keyword evidence="1" id="KW-0862">Zinc</keyword>
<dbReference type="GO" id="GO:0006508">
    <property type="term" value="P:proteolysis"/>
    <property type="evidence" value="ECO:0007669"/>
    <property type="project" value="UniProtKB-KW"/>
</dbReference>
<name>A0A9D4BDW2_DREPO</name>
<dbReference type="PANTHER" id="PTHR10443">
    <property type="entry name" value="MICROSOMAL DIPEPTIDASE"/>
    <property type="match status" value="1"/>
</dbReference>
<accession>A0A9D4BDW2</accession>
<comment type="catalytic activity">
    <reaction evidence="1">
        <text>an L-aminoacyl-L-amino acid + H2O = 2 an L-alpha-amino acid</text>
        <dbReference type="Rhea" id="RHEA:48940"/>
        <dbReference type="ChEBI" id="CHEBI:15377"/>
        <dbReference type="ChEBI" id="CHEBI:59869"/>
        <dbReference type="ChEBI" id="CHEBI:77460"/>
        <dbReference type="EC" id="3.4.13.19"/>
    </reaction>
</comment>
<organism evidence="2 3">
    <name type="scientific">Dreissena polymorpha</name>
    <name type="common">Zebra mussel</name>
    <name type="synonym">Mytilus polymorpha</name>
    <dbReference type="NCBI Taxonomy" id="45954"/>
    <lineage>
        <taxon>Eukaryota</taxon>
        <taxon>Metazoa</taxon>
        <taxon>Spiralia</taxon>
        <taxon>Lophotrochozoa</taxon>
        <taxon>Mollusca</taxon>
        <taxon>Bivalvia</taxon>
        <taxon>Autobranchia</taxon>
        <taxon>Heteroconchia</taxon>
        <taxon>Euheterodonta</taxon>
        <taxon>Imparidentia</taxon>
        <taxon>Neoheterodontei</taxon>
        <taxon>Myida</taxon>
        <taxon>Dreissenoidea</taxon>
        <taxon>Dreissenidae</taxon>
        <taxon>Dreissena</taxon>
    </lineage>
</organism>
<comment type="caution">
    <text evidence="2">The sequence shown here is derived from an EMBL/GenBank/DDBJ whole genome shotgun (WGS) entry which is preliminary data.</text>
</comment>
<dbReference type="InterPro" id="IPR032466">
    <property type="entry name" value="Metal_Hydrolase"/>
</dbReference>
<keyword evidence="1" id="KW-0378">Hydrolase</keyword>
<dbReference type="InterPro" id="IPR008257">
    <property type="entry name" value="Pept_M19"/>
</dbReference>
<sequence>MNRLGMIVDLAHVAKKTMLDVLNVTRAPVLFTHSSNVSFYPELFAELVERGWSDIDLQKLAGRNVIRVFHEVEKSRSTGNAELRGINGLKRGEADNNGREEEGDLIQYVVDVMIRRMRSKRTSSHRWSWLCIFRQLLQQRSTTAQVTAAQPTYAQENPCRKSEDIAYHALLSNEEARMIRQSSHSHGNCAARSTQRLCPELFTAANVSPRRKRAIMTYIIGHFPTMSDEKIWGLECIAHINELLRCKARTPAAMLWGVNYLYESM</sequence>
<reference evidence="2" key="1">
    <citation type="journal article" date="2019" name="bioRxiv">
        <title>The Genome of the Zebra Mussel, Dreissena polymorpha: A Resource for Invasive Species Research.</title>
        <authorList>
            <person name="McCartney M.A."/>
            <person name="Auch B."/>
            <person name="Kono T."/>
            <person name="Mallez S."/>
            <person name="Zhang Y."/>
            <person name="Obille A."/>
            <person name="Becker A."/>
            <person name="Abrahante J.E."/>
            <person name="Garbe J."/>
            <person name="Badalamenti J.P."/>
            <person name="Herman A."/>
            <person name="Mangelson H."/>
            <person name="Liachko I."/>
            <person name="Sullivan S."/>
            <person name="Sone E.D."/>
            <person name="Koren S."/>
            <person name="Silverstein K.A.T."/>
            <person name="Beckman K.B."/>
            <person name="Gohl D.M."/>
        </authorList>
    </citation>
    <scope>NUCLEOTIDE SEQUENCE</scope>
    <source>
        <strain evidence="2">Duluth1</strain>
        <tissue evidence="2">Whole animal</tissue>
    </source>
</reference>
<dbReference type="Gene3D" id="3.20.20.140">
    <property type="entry name" value="Metal-dependent hydrolases"/>
    <property type="match status" value="2"/>
</dbReference>
<comment type="similarity">
    <text evidence="1">Belongs to the metallo-dependent hydrolases superfamily. Peptidase M19 family.</text>
</comment>
<evidence type="ECO:0000313" key="2">
    <source>
        <dbReference type="EMBL" id="KAH3691622.1"/>
    </source>
</evidence>
<keyword evidence="1" id="KW-1015">Disulfide bond</keyword>
<dbReference type="PANTHER" id="PTHR10443:SF12">
    <property type="entry name" value="DIPEPTIDASE"/>
    <property type="match status" value="1"/>
</dbReference>
<evidence type="ECO:0000313" key="3">
    <source>
        <dbReference type="Proteomes" id="UP000828390"/>
    </source>
</evidence>
<keyword evidence="1" id="KW-0449">Lipoprotein</keyword>
<keyword evidence="1" id="KW-0336">GPI-anchor</keyword>
<keyword evidence="1" id="KW-0325">Glycoprotein</keyword>
<gene>
    <name evidence="2" type="ORF">DPMN_190976</name>
</gene>